<name>A0A8S5MML5_9CAUD</name>
<dbReference type="EMBL" id="BK014938">
    <property type="protein sequence ID" value="DAD83553.1"/>
    <property type="molecule type" value="Genomic_DNA"/>
</dbReference>
<organism evidence="1">
    <name type="scientific">Siphoviridae sp. ctxc31</name>
    <dbReference type="NCBI Taxonomy" id="2826520"/>
    <lineage>
        <taxon>Viruses</taxon>
        <taxon>Duplodnaviria</taxon>
        <taxon>Heunggongvirae</taxon>
        <taxon>Uroviricota</taxon>
        <taxon>Caudoviricetes</taxon>
    </lineage>
</organism>
<accession>A0A8S5MML5</accession>
<reference evidence="1" key="1">
    <citation type="journal article" date="2021" name="Proc. Natl. Acad. Sci. U.S.A.">
        <title>A Catalog of Tens of Thousands of Viruses from Human Metagenomes Reveals Hidden Associations with Chronic Diseases.</title>
        <authorList>
            <person name="Tisza M.J."/>
            <person name="Buck C.B."/>
        </authorList>
    </citation>
    <scope>NUCLEOTIDE SEQUENCE</scope>
    <source>
        <strain evidence="1">Ctxc31</strain>
    </source>
</reference>
<proteinExistence type="predicted"/>
<evidence type="ECO:0000313" key="1">
    <source>
        <dbReference type="EMBL" id="DAD83553.1"/>
    </source>
</evidence>
<sequence>MYSFEIGKVQKINFLDFFFINRCSDEIKV</sequence>
<protein>
    <submittedName>
        <fullName evidence="1">Uncharacterized protein</fullName>
    </submittedName>
</protein>